<feature type="region of interest" description="Disordered" evidence="6">
    <location>
        <begin position="742"/>
        <end position="814"/>
    </location>
</feature>
<organism evidence="8 9">
    <name type="scientific">Streptomyces fungicidicus</name>
    <dbReference type="NCBI Taxonomy" id="68203"/>
    <lineage>
        <taxon>Bacteria</taxon>
        <taxon>Bacillati</taxon>
        <taxon>Actinomycetota</taxon>
        <taxon>Actinomycetes</taxon>
        <taxon>Kitasatosporales</taxon>
        <taxon>Streptomycetaceae</taxon>
        <taxon>Streptomyces</taxon>
    </lineage>
</organism>
<dbReference type="PANTHER" id="PTHR30603">
    <property type="entry name" value="RNA POLYMERASE SIGMA FACTOR RPO"/>
    <property type="match status" value="1"/>
</dbReference>
<dbReference type="NCBIfam" id="TIGR02937">
    <property type="entry name" value="sigma70-ECF"/>
    <property type="match status" value="1"/>
</dbReference>
<dbReference type="AlphaFoldDB" id="A0A494V1L2"/>
<keyword evidence="5" id="KW-0175">Coiled coil</keyword>
<feature type="coiled-coil region" evidence="5">
    <location>
        <begin position="487"/>
        <end position="541"/>
    </location>
</feature>
<accession>A0A494V1L2</accession>
<dbReference type="InterPro" id="IPR007624">
    <property type="entry name" value="RNA_pol_sigma70_r3"/>
</dbReference>
<reference evidence="8 9" key="1">
    <citation type="submission" date="2017-09" db="EMBL/GenBank/DDBJ databases">
        <authorList>
            <person name="Zhang H."/>
            <person name="Hu S."/>
            <person name="Xu J."/>
            <person name="He Z."/>
        </authorList>
    </citation>
    <scope>NUCLEOTIDE SEQUENCE [LARGE SCALE GENOMIC DNA]</scope>
    <source>
        <strain evidence="8 9">TXX3120</strain>
        <plasmid evidence="8 9">p1</plasmid>
    </source>
</reference>
<dbReference type="Pfam" id="PF04542">
    <property type="entry name" value="Sigma70_r2"/>
    <property type="match status" value="1"/>
</dbReference>
<dbReference type="Pfam" id="PF04539">
    <property type="entry name" value="Sigma70_r3"/>
    <property type="match status" value="1"/>
</dbReference>
<feature type="coiled-coil region" evidence="5">
    <location>
        <begin position="1145"/>
        <end position="1265"/>
    </location>
</feature>
<evidence type="ECO:0000256" key="1">
    <source>
        <dbReference type="ARBA" id="ARBA00023015"/>
    </source>
</evidence>
<evidence type="ECO:0000313" key="8">
    <source>
        <dbReference type="EMBL" id="AYL39785.1"/>
    </source>
</evidence>
<geneLocation type="plasmid" evidence="8 9">
    <name>p1</name>
</geneLocation>
<dbReference type="KEGG" id="sfug:CNQ36_30360"/>
<dbReference type="GO" id="GO:0016987">
    <property type="term" value="F:sigma factor activity"/>
    <property type="evidence" value="ECO:0007669"/>
    <property type="project" value="UniProtKB-KW"/>
</dbReference>
<evidence type="ECO:0000256" key="4">
    <source>
        <dbReference type="ARBA" id="ARBA00023163"/>
    </source>
</evidence>
<dbReference type="Gene3D" id="1.10.601.10">
    <property type="entry name" value="RNA Polymerase Primary Sigma Factor"/>
    <property type="match status" value="1"/>
</dbReference>
<dbReference type="RefSeq" id="WP_121548707.1">
    <property type="nucleotide sequence ID" value="NZ_CP023408.1"/>
</dbReference>
<proteinExistence type="predicted"/>
<keyword evidence="3" id="KW-0238">DNA-binding</keyword>
<keyword evidence="1" id="KW-0805">Transcription regulation</keyword>
<dbReference type="Gene3D" id="1.10.10.10">
    <property type="entry name" value="Winged helix-like DNA-binding domain superfamily/Winged helix DNA-binding domain"/>
    <property type="match status" value="2"/>
</dbReference>
<feature type="compositionally biased region" description="Acidic residues" evidence="6">
    <location>
        <begin position="146"/>
        <end position="170"/>
    </location>
</feature>
<evidence type="ECO:0000259" key="7">
    <source>
        <dbReference type="PROSITE" id="PS00715"/>
    </source>
</evidence>
<feature type="compositionally biased region" description="Low complexity" evidence="6">
    <location>
        <begin position="798"/>
        <end position="813"/>
    </location>
</feature>
<protein>
    <recommendedName>
        <fullName evidence="7">RNA polymerase sigma-70 domain-containing protein</fullName>
    </recommendedName>
</protein>
<dbReference type="InterPro" id="IPR000943">
    <property type="entry name" value="RNA_pol_sigma70"/>
</dbReference>
<dbReference type="InterPro" id="IPR007627">
    <property type="entry name" value="RNA_pol_sigma70_r2"/>
</dbReference>
<dbReference type="InterPro" id="IPR050239">
    <property type="entry name" value="Sigma-70_RNA_pol_init_factors"/>
</dbReference>
<dbReference type="SUPFAM" id="SSF88946">
    <property type="entry name" value="Sigma2 domain of RNA polymerase sigma factors"/>
    <property type="match status" value="1"/>
</dbReference>
<dbReference type="SUPFAM" id="SSF88659">
    <property type="entry name" value="Sigma3 and sigma4 domains of RNA polymerase sigma factors"/>
    <property type="match status" value="2"/>
</dbReference>
<feature type="compositionally biased region" description="Acidic residues" evidence="6">
    <location>
        <begin position="759"/>
        <end position="771"/>
    </location>
</feature>
<dbReference type="Pfam" id="PF04545">
    <property type="entry name" value="Sigma70_r4"/>
    <property type="match status" value="1"/>
</dbReference>
<dbReference type="GO" id="GO:0003677">
    <property type="term" value="F:DNA binding"/>
    <property type="evidence" value="ECO:0007669"/>
    <property type="project" value="UniProtKB-KW"/>
</dbReference>
<evidence type="ECO:0000256" key="2">
    <source>
        <dbReference type="ARBA" id="ARBA00023082"/>
    </source>
</evidence>
<dbReference type="PROSITE" id="PS00715">
    <property type="entry name" value="SIGMA70_1"/>
    <property type="match status" value="1"/>
</dbReference>
<feature type="region of interest" description="Disordered" evidence="6">
    <location>
        <begin position="139"/>
        <end position="186"/>
    </location>
</feature>
<name>A0A494V1L2_9ACTN</name>
<evidence type="ECO:0000256" key="3">
    <source>
        <dbReference type="ARBA" id="ARBA00023125"/>
    </source>
</evidence>
<evidence type="ECO:0000313" key="9">
    <source>
        <dbReference type="Proteomes" id="UP000282170"/>
    </source>
</evidence>
<dbReference type="Proteomes" id="UP000282170">
    <property type="component" value="Plasmid p1"/>
</dbReference>
<dbReference type="InterPro" id="IPR013325">
    <property type="entry name" value="RNA_pol_sigma_r2"/>
</dbReference>
<keyword evidence="2" id="KW-0731">Sigma factor</keyword>
<dbReference type="InterPro" id="IPR013324">
    <property type="entry name" value="RNA_pol_sigma_r3/r4-like"/>
</dbReference>
<keyword evidence="4" id="KW-0804">Transcription</keyword>
<gene>
    <name evidence="8" type="ORF">CNQ36_30360</name>
</gene>
<dbReference type="PRINTS" id="PR00046">
    <property type="entry name" value="SIGMA70FCT"/>
</dbReference>
<evidence type="ECO:0000256" key="5">
    <source>
        <dbReference type="SAM" id="Coils"/>
    </source>
</evidence>
<dbReference type="InterPro" id="IPR036388">
    <property type="entry name" value="WH-like_DNA-bd_sf"/>
</dbReference>
<dbReference type="InterPro" id="IPR014284">
    <property type="entry name" value="RNA_pol_sigma-70_dom"/>
</dbReference>
<sequence length="1273" mass="138879">MAQWSAVDAGSSGLRAALGEVLARLRRAAVGGVVPERVFAESVRALALGDAERERLRQELARLGLPVRELQMHAGGDQRGGEKVAQNRVENVFPRLSLVQNLLARYADADGYVTPRVVEGVIRLTGLGAHEAARLRVGALVRGPEGEPDAGNGEETDEPDAPDVAEDAEAEAPGPGKDASTGDVSRGDLAESVAAAHAVLDTDRRVRRPGSRLLSAQAEVGLAVLLRGGPDRIAQEPGEDELKALSPEDVRIRARDCLVVHNQRLVHSLVRPYLEQGLDYEDLLQHGFLGLLRAARKFDPTMGNKFSTYATWWIRQSITRAIADEGALIRVPVHMHEQMRKVARAERALAAEGRRAGDADVAVRCDMTLQKVQEIRKLTRRTDSLDRVIGDGATLADFVAETHVLPSVERQVVGALFTEKLLAVVDTFTEREARILVRRLGLDGDEPSTLDDLGREFGVTRERIRQIEGKARPVLRERVREAGLVGLDDVCEKAEQAAERAAEAKRAARIARVTLAARTARARAALRKARAERIARAAEEQAAVVAAPIPTPLAGDREEDDGDRSVAEAELELAVTTTHQESARVEAIAAADEAVDTEVAPDVTEAAPDAVAADWERACRMSEEPVDHLWWLADYARAALGDDGLAAVLGQPAADAVVREARENNHLSRPVLTALEVLRRVFDALVAAGQRPEDFFDRPAEALVGVTPRDYLVRRPLVDRESRLAVRDALREFLAVVAKPAEPESVQAPEPKSVQPPEPESEQAPEPENEQVPEPGNEQVPEPEATQVSGSEPVSVPETGRAAETAGPAAGTPQITADWDKALTLTRPQLGGGVTWLAEYALLALGHLQLSVLLGSSATDAVVRAARQRGTLDRPVVEALEVLQKVLDSVKNAGLRPEHFFERPAGALVGATPRAHLAARPLVSAESRLAVGAALAEFVAARPPRTVPASGNGSAGESTVAEQAACATGGRPAIPPAPSVPVEPRSADTEPSLAEVRARHDARIALLTQENELRLDQERRRADERVAAVRADAERQLDAWEEVLLHRADRSRERREKHVRRQAEEHLARLKEQHREAYEAVLRRAERAEEAARETAGTRQRADELEQRLRDYREGAEARIGDLEVQLSETRAVAAERERAAGAWVAELETRLRKAETTADERERAAASAREEYRQGARLRVAEVEARLREAEAAVAQRDLFVEAARRRAEEAEQEAAQRIAQSEHDAWIRITDLQTQLGEMRTQLSEAQAQLAEAQEAVDRGRGSLRDRWRRS</sequence>
<dbReference type="InterPro" id="IPR007630">
    <property type="entry name" value="RNA_pol_sigma70_r4"/>
</dbReference>
<feature type="coiled-coil region" evidence="5">
    <location>
        <begin position="1053"/>
        <end position="1108"/>
    </location>
</feature>
<keyword evidence="9" id="KW-1185">Reference proteome</keyword>
<feature type="domain" description="RNA polymerase sigma-70" evidence="7">
    <location>
        <begin position="282"/>
        <end position="295"/>
    </location>
</feature>
<keyword evidence="8" id="KW-0614">Plasmid</keyword>
<dbReference type="GO" id="GO:0006352">
    <property type="term" value="P:DNA-templated transcription initiation"/>
    <property type="evidence" value="ECO:0007669"/>
    <property type="project" value="InterPro"/>
</dbReference>
<dbReference type="PANTHER" id="PTHR30603:SF47">
    <property type="entry name" value="RNA POLYMERASE SIGMA FACTOR SIGD, CHLOROPLASTIC"/>
    <property type="match status" value="1"/>
</dbReference>
<dbReference type="EMBL" id="CP023408">
    <property type="protein sequence ID" value="AYL39785.1"/>
    <property type="molecule type" value="Genomic_DNA"/>
</dbReference>
<evidence type="ECO:0000256" key="6">
    <source>
        <dbReference type="SAM" id="MobiDB-lite"/>
    </source>
</evidence>